<dbReference type="Gene3D" id="1.20.5.1930">
    <property type="match status" value="1"/>
</dbReference>
<dbReference type="InterPro" id="IPR050482">
    <property type="entry name" value="Sensor_HK_TwoCompSys"/>
</dbReference>
<dbReference type="InterPro" id="IPR000014">
    <property type="entry name" value="PAS"/>
</dbReference>
<dbReference type="Pfam" id="PF02518">
    <property type="entry name" value="HATPase_c"/>
    <property type="match status" value="1"/>
</dbReference>
<dbReference type="Gene3D" id="3.30.565.10">
    <property type="entry name" value="Histidine kinase-like ATPase, C-terminal domain"/>
    <property type="match status" value="1"/>
</dbReference>
<evidence type="ECO:0000256" key="1">
    <source>
        <dbReference type="ARBA" id="ARBA00022679"/>
    </source>
</evidence>
<dbReference type="Pfam" id="PF08448">
    <property type="entry name" value="PAS_4"/>
    <property type="match status" value="2"/>
</dbReference>
<dbReference type="GO" id="GO:0016020">
    <property type="term" value="C:membrane"/>
    <property type="evidence" value="ECO:0007669"/>
    <property type="project" value="InterPro"/>
</dbReference>
<dbReference type="CDD" id="cd00130">
    <property type="entry name" value="PAS"/>
    <property type="match status" value="2"/>
</dbReference>
<dbReference type="Pfam" id="PF13188">
    <property type="entry name" value="PAS_8"/>
    <property type="match status" value="1"/>
</dbReference>
<dbReference type="GO" id="GO:0000155">
    <property type="term" value="F:phosphorelay sensor kinase activity"/>
    <property type="evidence" value="ECO:0007669"/>
    <property type="project" value="InterPro"/>
</dbReference>
<accession>A0A6M5YP68</accession>
<dbReference type="Gene3D" id="3.30.450.20">
    <property type="entry name" value="PAS domain"/>
    <property type="match status" value="3"/>
</dbReference>
<proteinExistence type="predicted"/>
<feature type="domain" description="PAS" evidence="4">
    <location>
        <begin position="11"/>
        <end position="84"/>
    </location>
</feature>
<dbReference type="InterPro" id="IPR013656">
    <property type="entry name" value="PAS_4"/>
</dbReference>
<dbReference type="InterPro" id="IPR003594">
    <property type="entry name" value="HATPase_dom"/>
</dbReference>
<dbReference type="NCBIfam" id="TIGR00229">
    <property type="entry name" value="sensory_box"/>
    <property type="match status" value="2"/>
</dbReference>
<dbReference type="SMART" id="SM00387">
    <property type="entry name" value="HATPase_c"/>
    <property type="match status" value="1"/>
</dbReference>
<reference evidence="6" key="1">
    <citation type="submission" date="2020-05" db="EMBL/GenBank/DDBJ databases">
        <title>Frigoriglobus tundricola gen. nov., sp. nov., a psychrotolerant cellulolytic planctomycete of the family Gemmataceae with two divergent copies of 16S rRNA gene.</title>
        <authorList>
            <person name="Kulichevskaya I.S."/>
            <person name="Ivanova A.A."/>
            <person name="Naumoff D.G."/>
            <person name="Beletsky A.V."/>
            <person name="Rijpstra W.I.C."/>
            <person name="Sinninghe Damste J.S."/>
            <person name="Mardanov A.V."/>
            <person name="Ravin N.V."/>
            <person name="Dedysh S.N."/>
        </authorList>
    </citation>
    <scope>NUCLEOTIDE SEQUENCE [LARGE SCALE GENOMIC DNA]</scope>
    <source>
        <strain evidence="6">PL17</strain>
    </source>
</reference>
<dbReference type="RefSeq" id="WP_171471023.1">
    <property type="nucleotide sequence ID" value="NZ_CP053452.2"/>
</dbReference>
<evidence type="ECO:0000256" key="2">
    <source>
        <dbReference type="ARBA" id="ARBA00022777"/>
    </source>
</evidence>
<feature type="domain" description="PAS" evidence="4">
    <location>
        <begin position="270"/>
        <end position="318"/>
    </location>
</feature>
<dbReference type="AlphaFoldDB" id="A0A6M5YP68"/>
<dbReference type="Proteomes" id="UP000503447">
    <property type="component" value="Chromosome"/>
</dbReference>
<dbReference type="InterPro" id="IPR036890">
    <property type="entry name" value="HATPase_C_sf"/>
</dbReference>
<dbReference type="GO" id="GO:0046983">
    <property type="term" value="F:protein dimerization activity"/>
    <property type="evidence" value="ECO:0007669"/>
    <property type="project" value="InterPro"/>
</dbReference>
<dbReference type="PANTHER" id="PTHR24421">
    <property type="entry name" value="NITRATE/NITRITE SENSOR PROTEIN NARX-RELATED"/>
    <property type="match status" value="1"/>
</dbReference>
<dbReference type="PROSITE" id="PS50112">
    <property type="entry name" value="PAS"/>
    <property type="match status" value="2"/>
</dbReference>
<dbReference type="CDD" id="cd16917">
    <property type="entry name" value="HATPase_UhpB-NarQ-NarX-like"/>
    <property type="match status" value="1"/>
</dbReference>
<protein>
    <recommendedName>
        <fullName evidence="4">PAS domain-containing protein</fullName>
    </recommendedName>
</protein>
<dbReference type="EMBL" id="CP053452">
    <property type="protein sequence ID" value="QJW95180.1"/>
    <property type="molecule type" value="Genomic_DNA"/>
</dbReference>
<dbReference type="KEGG" id="ftj:FTUN_2719"/>
<dbReference type="SMART" id="SM00091">
    <property type="entry name" value="PAS"/>
    <property type="match status" value="3"/>
</dbReference>
<organism evidence="5 6">
    <name type="scientific">Frigoriglobus tundricola</name>
    <dbReference type="NCBI Taxonomy" id="2774151"/>
    <lineage>
        <taxon>Bacteria</taxon>
        <taxon>Pseudomonadati</taxon>
        <taxon>Planctomycetota</taxon>
        <taxon>Planctomycetia</taxon>
        <taxon>Gemmatales</taxon>
        <taxon>Gemmataceae</taxon>
        <taxon>Frigoriglobus</taxon>
    </lineage>
</organism>
<gene>
    <name evidence="5" type="ORF">FTUN_2719</name>
</gene>
<evidence type="ECO:0000313" key="5">
    <source>
        <dbReference type="EMBL" id="QJW95180.1"/>
    </source>
</evidence>
<keyword evidence="6" id="KW-1185">Reference proteome</keyword>
<dbReference type="InterPro" id="IPR011712">
    <property type="entry name" value="Sig_transdc_His_kin_sub3_dim/P"/>
</dbReference>
<dbReference type="Pfam" id="PF07730">
    <property type="entry name" value="HisKA_3"/>
    <property type="match status" value="1"/>
</dbReference>
<keyword evidence="3" id="KW-0902">Two-component regulatory system</keyword>
<keyword evidence="2" id="KW-0418">Kinase</keyword>
<dbReference type="SUPFAM" id="SSF55874">
    <property type="entry name" value="ATPase domain of HSP90 chaperone/DNA topoisomerase II/histidine kinase"/>
    <property type="match status" value="1"/>
</dbReference>
<evidence type="ECO:0000259" key="4">
    <source>
        <dbReference type="PROSITE" id="PS50112"/>
    </source>
</evidence>
<keyword evidence="1" id="KW-0808">Transferase</keyword>
<dbReference type="InterPro" id="IPR035965">
    <property type="entry name" value="PAS-like_dom_sf"/>
</dbReference>
<sequence length="656" mass="72084">MTTVAESRDRSAEWVETALAGIGVAVIVTDDRGTVLRMSPVAESLTGWPHGEAAGHPVAVVFRIVSEATRLSVADPVSVVLATAAPVGLADHTILISRAGHELRIDQGAAPVRDAAEAVAGVVLIFCDVSERQRIVQGVEDARAFAEEIVATVHEPLVVLDADLRVRTANPTFYRTFAVDRAGTEGRSLFDLGGRQWDIPRLREFLEQMLPRDGRLNDFEVDHEFEGIGRRSMVLNARCIPPAARRPHMILLAIEDATGRREAAEALADSEARYRRLFETAQDGILLVDPGSRRVFDANPFLSELLGYSHAELVGKELWEIGLFRDIEANKAAFRALQQRGYIRYEDLPLRTHDGRAIEVEFVSNVYTVGASRVIQCNIRDVTDRKRAEHALRAAHDDLEERVNTRTSELARTNAALTAEIGRRERAEAERRDLQGRLTTAQEDERRRIARELHDQMGQHLTALALGLKVVKDANPDPSPGRDQLRELQTLTDLIGREIHVLALELRPTVLDDLGLKTALANYSDAWAERCGIAIDFQSTGMDGGRLPATVETAFYRVVQEALTNVLKHGRAKRVSVVLQRAPGHVVAVVEDDGRGFDADRDADPTGAVHPLGILGMRERMELVGGTLTIDSAPGRGTTVIARVPLPVPEGEVRDG</sequence>
<name>A0A6M5YP68_9BACT</name>
<evidence type="ECO:0000256" key="3">
    <source>
        <dbReference type="ARBA" id="ARBA00023012"/>
    </source>
</evidence>
<evidence type="ECO:0000313" key="6">
    <source>
        <dbReference type="Proteomes" id="UP000503447"/>
    </source>
</evidence>
<dbReference type="SUPFAM" id="SSF55785">
    <property type="entry name" value="PYP-like sensor domain (PAS domain)"/>
    <property type="match status" value="3"/>
</dbReference>